<sequence>MRTLAEAEAVARAAIRRRRSREHAQRVTQSAEDASRRLQAAQAVVDARKHREAAVQAVLHTPRRLPMRAWPGWLDTAMASADEYGDAYMIWST</sequence>
<keyword evidence="3" id="KW-1185">Reference proteome</keyword>
<evidence type="ECO:0000313" key="3">
    <source>
        <dbReference type="Proteomes" id="UP001610861"/>
    </source>
</evidence>
<dbReference type="RefSeq" id="WP_397558370.1">
    <property type="nucleotide sequence ID" value="NZ_JBIQWL010000014.1"/>
</dbReference>
<name>A0ABW7QFP0_9MICO</name>
<dbReference type="EMBL" id="JBIQWL010000014">
    <property type="protein sequence ID" value="MFH8252943.1"/>
    <property type="molecule type" value="Genomic_DNA"/>
</dbReference>
<organism evidence="2 3">
    <name type="scientific">Microbacterium alkaliflavum</name>
    <dbReference type="NCBI Taxonomy" id="3248839"/>
    <lineage>
        <taxon>Bacteria</taxon>
        <taxon>Bacillati</taxon>
        <taxon>Actinomycetota</taxon>
        <taxon>Actinomycetes</taxon>
        <taxon>Micrococcales</taxon>
        <taxon>Microbacteriaceae</taxon>
        <taxon>Microbacterium</taxon>
    </lineage>
</organism>
<evidence type="ECO:0000256" key="1">
    <source>
        <dbReference type="SAM" id="MobiDB-lite"/>
    </source>
</evidence>
<proteinExistence type="predicted"/>
<feature type="region of interest" description="Disordered" evidence="1">
    <location>
        <begin position="15"/>
        <end position="35"/>
    </location>
</feature>
<evidence type="ECO:0000313" key="2">
    <source>
        <dbReference type="EMBL" id="MFH8252943.1"/>
    </source>
</evidence>
<accession>A0ABW7QFP0</accession>
<gene>
    <name evidence="2" type="ORF">ACH3VR_21435</name>
</gene>
<protein>
    <submittedName>
        <fullName evidence="2">Uncharacterized protein</fullName>
    </submittedName>
</protein>
<dbReference type="Proteomes" id="UP001610861">
    <property type="component" value="Unassembled WGS sequence"/>
</dbReference>
<reference evidence="2 3" key="1">
    <citation type="submission" date="2024-09" db="EMBL/GenBank/DDBJ databases">
        <authorList>
            <person name="Pan X."/>
        </authorList>
    </citation>
    <scope>NUCLEOTIDE SEQUENCE [LARGE SCALE GENOMIC DNA]</scope>
    <source>
        <strain evidence="2 3">B2969</strain>
    </source>
</reference>
<comment type="caution">
    <text evidence="2">The sequence shown here is derived from an EMBL/GenBank/DDBJ whole genome shotgun (WGS) entry which is preliminary data.</text>
</comment>